<protein>
    <recommendedName>
        <fullName evidence="3">Tetratricopeptide repeat protein</fullName>
    </recommendedName>
</protein>
<dbReference type="Gene3D" id="1.25.40.10">
    <property type="entry name" value="Tetratricopeptide repeat domain"/>
    <property type="match status" value="1"/>
</dbReference>
<reference evidence="2" key="1">
    <citation type="journal article" date="2019" name="Int. J. Syst. Evol. Microbiol.">
        <title>The Global Catalogue of Microorganisms (GCM) 10K type strain sequencing project: providing services to taxonomists for standard genome sequencing and annotation.</title>
        <authorList>
            <consortium name="The Broad Institute Genomics Platform"/>
            <consortium name="The Broad Institute Genome Sequencing Center for Infectious Disease"/>
            <person name="Wu L."/>
            <person name="Ma J."/>
        </authorList>
    </citation>
    <scope>NUCLEOTIDE SEQUENCE [LARGE SCALE GENOMIC DNA]</scope>
    <source>
        <strain evidence="2">JCM 17440</strain>
    </source>
</reference>
<dbReference type="InterPro" id="IPR011990">
    <property type="entry name" value="TPR-like_helical_dom_sf"/>
</dbReference>
<dbReference type="Proteomes" id="UP001501710">
    <property type="component" value="Unassembled WGS sequence"/>
</dbReference>
<keyword evidence="2" id="KW-1185">Reference proteome</keyword>
<dbReference type="SUPFAM" id="SSF48452">
    <property type="entry name" value="TPR-like"/>
    <property type="match status" value="1"/>
</dbReference>
<evidence type="ECO:0000313" key="1">
    <source>
        <dbReference type="EMBL" id="GAA4235013.1"/>
    </source>
</evidence>
<organism evidence="1 2">
    <name type="scientific">Actinomadura meridiana</name>
    <dbReference type="NCBI Taxonomy" id="559626"/>
    <lineage>
        <taxon>Bacteria</taxon>
        <taxon>Bacillati</taxon>
        <taxon>Actinomycetota</taxon>
        <taxon>Actinomycetes</taxon>
        <taxon>Streptosporangiales</taxon>
        <taxon>Thermomonosporaceae</taxon>
        <taxon>Actinomadura</taxon>
    </lineage>
</organism>
<name>A0ABP8C7F2_9ACTN</name>
<dbReference type="RefSeq" id="WP_344899026.1">
    <property type="nucleotide sequence ID" value="NZ_BAABAS010000012.1"/>
</dbReference>
<proteinExistence type="predicted"/>
<evidence type="ECO:0000313" key="2">
    <source>
        <dbReference type="Proteomes" id="UP001501710"/>
    </source>
</evidence>
<sequence length="371" mass="41280">MAVLDWRWILLGASDNKALDRLRRAGPSERKALLASFRADAADSDPGRLNRLAVGQSIAGLTDLALQTLERLVEEHPADTAGWLNLAAAQLSSGQFEAVGRSLESAVAHASEPSLRGLAEDRLVEYTRSQGQAALGRELLERQAAALYERIEHGVAQQGDRVKLIRILITLVNTVGSAITADQVLEAARDAHAEAPDDPAALELLVAGLLSAGENSELQNALLQLEQRAPHSRLLELVRSRRADPSYQRTLDAWAERGNRLVPRAWRGDPVAETELCEWVRRYPKNQNYRVGLMMAARAREDWQEARRIADGLAKENTVEHETHLHIAQFYAHANDQRRARRHFALAWETARDDEDRAIVIQAMRVVGVRL</sequence>
<comment type="caution">
    <text evidence="1">The sequence shown here is derived from an EMBL/GenBank/DDBJ whole genome shotgun (WGS) entry which is preliminary data.</text>
</comment>
<accession>A0ABP8C7F2</accession>
<evidence type="ECO:0008006" key="3">
    <source>
        <dbReference type="Google" id="ProtNLM"/>
    </source>
</evidence>
<dbReference type="EMBL" id="BAABAS010000012">
    <property type="protein sequence ID" value="GAA4235013.1"/>
    <property type="molecule type" value="Genomic_DNA"/>
</dbReference>
<gene>
    <name evidence="1" type="ORF">GCM10022254_41260</name>
</gene>